<evidence type="ECO:0000313" key="12">
    <source>
        <dbReference type="Proteomes" id="UP000176603"/>
    </source>
</evidence>
<evidence type="ECO:0000256" key="9">
    <source>
        <dbReference type="RuleBase" id="RU003656"/>
    </source>
</evidence>
<dbReference type="GO" id="GO:0005524">
    <property type="term" value="F:ATP binding"/>
    <property type="evidence" value="ECO:0007669"/>
    <property type="project" value="UniProtKB-UniRule"/>
</dbReference>
<name>A0A1F7UK50_9BACT</name>
<dbReference type="InterPro" id="IPR001469">
    <property type="entry name" value="ATP_synth_F1_dsu/esu"/>
</dbReference>
<dbReference type="GO" id="GO:0005886">
    <property type="term" value="C:plasma membrane"/>
    <property type="evidence" value="ECO:0007669"/>
    <property type="project" value="UniProtKB-SubCell"/>
</dbReference>
<sequence>MPLHFKLVTPERILFEEDASSVTLPTSEGEITILPKHVPLVAALKPGVAELTRADGATEDIAVSGGFIQVMEGDRVTVLADTAERGEELTMETIEKAKKHAEELMRQKKFAGDASFAEAAAALERELARYKTVVRHRARKGLPVLDRANLPKSKNEV</sequence>
<comment type="caution">
    <text evidence="11">The sequence shown here is derived from an EMBL/GenBank/DDBJ whole genome shotgun (WGS) entry which is preliminary data.</text>
</comment>
<feature type="domain" description="ATP synthase F1 complex delta/epsilon subunit N-terminal" evidence="10">
    <location>
        <begin position="3"/>
        <end position="83"/>
    </location>
</feature>
<keyword evidence="7 8" id="KW-0066">ATP synthesis</keyword>
<evidence type="ECO:0000256" key="8">
    <source>
        <dbReference type="HAMAP-Rule" id="MF_00530"/>
    </source>
</evidence>
<evidence type="ECO:0000256" key="2">
    <source>
        <dbReference type="ARBA" id="ARBA00005712"/>
    </source>
</evidence>
<reference evidence="11 12" key="1">
    <citation type="journal article" date="2016" name="Nat. Commun.">
        <title>Thousands of microbial genomes shed light on interconnected biogeochemical processes in an aquifer system.</title>
        <authorList>
            <person name="Anantharaman K."/>
            <person name="Brown C.T."/>
            <person name="Hug L.A."/>
            <person name="Sharon I."/>
            <person name="Castelle C.J."/>
            <person name="Probst A.J."/>
            <person name="Thomas B.C."/>
            <person name="Singh A."/>
            <person name="Wilkins M.J."/>
            <person name="Karaoz U."/>
            <person name="Brodie E.L."/>
            <person name="Williams K.H."/>
            <person name="Hubbard S.S."/>
            <person name="Banfield J.F."/>
        </authorList>
    </citation>
    <scope>NUCLEOTIDE SEQUENCE [LARGE SCALE GENOMIC DNA]</scope>
</reference>
<evidence type="ECO:0000256" key="1">
    <source>
        <dbReference type="ARBA" id="ARBA00004184"/>
    </source>
</evidence>
<keyword evidence="3 8" id="KW-0813">Transport</keyword>
<dbReference type="HAMAP" id="MF_00530">
    <property type="entry name" value="ATP_synth_epsil_bac"/>
    <property type="match status" value="1"/>
</dbReference>
<keyword evidence="4 8" id="KW-0406">Ion transport</keyword>
<comment type="subunit">
    <text evidence="8 9">F-type ATPases have 2 components, CF(1) - the catalytic core - and CF(0) - the membrane proton channel. CF(1) has five subunits: alpha(3), beta(3), gamma(1), delta(1), epsilon(1). CF(0) has three main subunits: a, b and c.</text>
</comment>
<keyword evidence="8" id="KW-0375">Hydrogen ion transport</keyword>
<dbReference type="STRING" id="1802399.A3E39_04270"/>
<dbReference type="GO" id="GO:0046933">
    <property type="term" value="F:proton-transporting ATP synthase activity, rotational mechanism"/>
    <property type="evidence" value="ECO:0007669"/>
    <property type="project" value="UniProtKB-UniRule"/>
</dbReference>
<comment type="function">
    <text evidence="8">Produces ATP from ADP in the presence of a proton gradient across the membrane.</text>
</comment>
<gene>
    <name evidence="8" type="primary">atpC</name>
    <name evidence="11" type="ORF">A3E39_04270</name>
</gene>
<dbReference type="GO" id="GO:0012505">
    <property type="term" value="C:endomembrane system"/>
    <property type="evidence" value="ECO:0007669"/>
    <property type="project" value="UniProtKB-SubCell"/>
</dbReference>
<organism evidence="11 12">
    <name type="scientific">Candidatus Uhrbacteria bacterium RIFCSPHIGHO2_12_FULL_60_25</name>
    <dbReference type="NCBI Taxonomy" id="1802399"/>
    <lineage>
        <taxon>Bacteria</taxon>
        <taxon>Candidatus Uhriibacteriota</taxon>
    </lineage>
</organism>
<proteinExistence type="inferred from homology"/>
<comment type="subcellular location">
    <subcellularLocation>
        <location evidence="8">Cell membrane</location>
        <topology evidence="8">Peripheral membrane protein</topology>
    </subcellularLocation>
    <subcellularLocation>
        <location evidence="1">Endomembrane system</location>
        <topology evidence="1">Peripheral membrane protein</topology>
    </subcellularLocation>
</comment>
<evidence type="ECO:0000313" key="11">
    <source>
        <dbReference type="EMBL" id="OGL78104.1"/>
    </source>
</evidence>
<dbReference type="AlphaFoldDB" id="A0A1F7UK50"/>
<protein>
    <recommendedName>
        <fullName evidence="8">ATP synthase epsilon chain</fullName>
    </recommendedName>
    <alternativeName>
        <fullName evidence="8">ATP synthase F1 sector epsilon subunit</fullName>
    </alternativeName>
    <alternativeName>
        <fullName evidence="8">F-ATPase epsilon subunit</fullName>
    </alternativeName>
</protein>
<evidence type="ECO:0000256" key="3">
    <source>
        <dbReference type="ARBA" id="ARBA00022448"/>
    </source>
</evidence>
<comment type="similarity">
    <text evidence="2 8 9">Belongs to the ATPase epsilon chain family.</text>
</comment>
<dbReference type="NCBIfam" id="TIGR01216">
    <property type="entry name" value="ATP_synt_epsi"/>
    <property type="match status" value="1"/>
</dbReference>
<dbReference type="PANTHER" id="PTHR13822">
    <property type="entry name" value="ATP SYNTHASE DELTA/EPSILON CHAIN"/>
    <property type="match status" value="1"/>
</dbReference>
<accession>A0A1F7UK50</accession>
<dbReference type="Gene3D" id="2.60.15.10">
    <property type="entry name" value="F0F1 ATP synthase delta/epsilon subunit, N-terminal"/>
    <property type="match status" value="1"/>
</dbReference>
<evidence type="ECO:0000256" key="6">
    <source>
        <dbReference type="ARBA" id="ARBA00023196"/>
    </source>
</evidence>
<dbReference type="PANTHER" id="PTHR13822:SF10">
    <property type="entry name" value="ATP SYNTHASE EPSILON CHAIN, CHLOROPLASTIC"/>
    <property type="match status" value="1"/>
</dbReference>
<keyword evidence="5 8" id="KW-0472">Membrane</keyword>
<dbReference type="EMBL" id="MGEH01000037">
    <property type="protein sequence ID" value="OGL78104.1"/>
    <property type="molecule type" value="Genomic_DNA"/>
</dbReference>
<evidence type="ECO:0000256" key="5">
    <source>
        <dbReference type="ARBA" id="ARBA00023136"/>
    </source>
</evidence>
<dbReference type="Proteomes" id="UP000176603">
    <property type="component" value="Unassembled WGS sequence"/>
</dbReference>
<evidence type="ECO:0000256" key="4">
    <source>
        <dbReference type="ARBA" id="ARBA00023065"/>
    </source>
</evidence>
<keyword evidence="6 8" id="KW-0139">CF(1)</keyword>
<dbReference type="Pfam" id="PF02823">
    <property type="entry name" value="ATP-synt_DE_N"/>
    <property type="match status" value="1"/>
</dbReference>
<evidence type="ECO:0000259" key="10">
    <source>
        <dbReference type="Pfam" id="PF02823"/>
    </source>
</evidence>
<dbReference type="InterPro" id="IPR020546">
    <property type="entry name" value="ATP_synth_F1_dsu/esu_N"/>
</dbReference>
<dbReference type="GO" id="GO:0045259">
    <property type="term" value="C:proton-transporting ATP synthase complex"/>
    <property type="evidence" value="ECO:0007669"/>
    <property type="project" value="UniProtKB-KW"/>
</dbReference>
<evidence type="ECO:0000256" key="7">
    <source>
        <dbReference type="ARBA" id="ARBA00023310"/>
    </source>
</evidence>
<dbReference type="CDD" id="cd12152">
    <property type="entry name" value="F1-ATPase_delta"/>
    <property type="match status" value="1"/>
</dbReference>
<keyword evidence="8" id="KW-1003">Cell membrane</keyword>
<dbReference type="SUPFAM" id="SSF51344">
    <property type="entry name" value="Epsilon subunit of F1F0-ATP synthase N-terminal domain"/>
    <property type="match status" value="1"/>
</dbReference>
<dbReference type="InterPro" id="IPR036771">
    <property type="entry name" value="ATPsynth_dsu/esu_N"/>
</dbReference>